<keyword evidence="3" id="KW-1185">Reference proteome</keyword>
<evidence type="ECO:0000313" key="3">
    <source>
        <dbReference type="Proteomes" id="UP000243542"/>
    </source>
</evidence>
<evidence type="ECO:0000313" key="2">
    <source>
        <dbReference type="EMBL" id="PFG48289.1"/>
    </source>
</evidence>
<evidence type="ECO:0000259" key="1">
    <source>
        <dbReference type="Pfam" id="PF08242"/>
    </source>
</evidence>
<comment type="caution">
    <text evidence="2">The sequence shown here is derived from an EMBL/GenBank/DDBJ whole genome shotgun (WGS) entry which is preliminary data.</text>
</comment>
<name>A0A2A9FCY0_9PSEU</name>
<dbReference type="GO" id="GO:0008168">
    <property type="term" value="F:methyltransferase activity"/>
    <property type="evidence" value="ECO:0007669"/>
    <property type="project" value="UniProtKB-KW"/>
</dbReference>
<sequence length="283" mass="31677">MWYPLTMAFDIDTQRQMAFNERNWDARTQIHARSDFYALGRRDPLDWILPFEWDALSDLAGKDVVHLQCHLGVETMALAKAGARTVGLDFSARSVEQADITARNEKVETSYVRADVYDAVDVLGGARFDIVYTGKGSLCYLPDLTRWAQVVAGLLRPGGFVYVVEFHPLLNAFGPTVRPGDPVDLTVRHDYLGGRGAVERDSSRTYTDGPPLEGDTVHYEWPHGLGEVVTALALAGLKIDHLIEPDVLPFQRWPWMVQTDYGWWRGSGDAPRVPTLYALKANA</sequence>
<reference evidence="2 3" key="1">
    <citation type="submission" date="2017-10" db="EMBL/GenBank/DDBJ databases">
        <title>Sequencing the genomes of 1000 actinobacteria strains.</title>
        <authorList>
            <person name="Klenk H.-P."/>
        </authorList>
    </citation>
    <scope>NUCLEOTIDE SEQUENCE [LARGE SCALE GENOMIC DNA]</scope>
    <source>
        <strain evidence="2 3">DSM 46092</strain>
    </source>
</reference>
<dbReference type="EMBL" id="PDJK01000002">
    <property type="protein sequence ID" value="PFG48289.1"/>
    <property type="molecule type" value="Genomic_DNA"/>
</dbReference>
<keyword evidence="2" id="KW-0808">Transferase</keyword>
<protein>
    <submittedName>
        <fullName evidence="2">Methyltransferase family protein</fullName>
    </submittedName>
</protein>
<dbReference type="InterPro" id="IPR029063">
    <property type="entry name" value="SAM-dependent_MTases_sf"/>
</dbReference>
<keyword evidence="2" id="KW-0489">Methyltransferase</keyword>
<dbReference type="Pfam" id="PF08242">
    <property type="entry name" value="Methyltransf_12"/>
    <property type="match status" value="1"/>
</dbReference>
<dbReference type="Proteomes" id="UP000243542">
    <property type="component" value="Unassembled WGS sequence"/>
</dbReference>
<feature type="domain" description="Methyltransferase type 12" evidence="1">
    <location>
        <begin position="66"/>
        <end position="160"/>
    </location>
</feature>
<gene>
    <name evidence="2" type="ORF">ATK36_3370</name>
</gene>
<accession>A0A2A9FCY0</accession>
<dbReference type="GO" id="GO:0032259">
    <property type="term" value="P:methylation"/>
    <property type="evidence" value="ECO:0007669"/>
    <property type="project" value="UniProtKB-KW"/>
</dbReference>
<dbReference type="Gene3D" id="3.40.50.150">
    <property type="entry name" value="Vaccinia Virus protein VP39"/>
    <property type="match status" value="1"/>
</dbReference>
<organism evidence="2 3">
    <name type="scientific">Amycolatopsis sulphurea</name>
    <dbReference type="NCBI Taxonomy" id="76022"/>
    <lineage>
        <taxon>Bacteria</taxon>
        <taxon>Bacillati</taxon>
        <taxon>Actinomycetota</taxon>
        <taxon>Actinomycetes</taxon>
        <taxon>Pseudonocardiales</taxon>
        <taxon>Pseudonocardiaceae</taxon>
        <taxon>Amycolatopsis</taxon>
    </lineage>
</organism>
<proteinExistence type="predicted"/>
<dbReference type="SUPFAM" id="SSF53335">
    <property type="entry name" value="S-adenosyl-L-methionine-dependent methyltransferases"/>
    <property type="match status" value="1"/>
</dbReference>
<dbReference type="AlphaFoldDB" id="A0A2A9FCY0"/>
<dbReference type="InterPro" id="IPR013217">
    <property type="entry name" value="Methyltransf_12"/>
</dbReference>
<dbReference type="CDD" id="cd02440">
    <property type="entry name" value="AdoMet_MTases"/>
    <property type="match status" value="1"/>
</dbReference>